<organism evidence="1 2">
    <name type="scientific">Prunus armeniaca</name>
    <name type="common">Apricot</name>
    <name type="synonym">Armeniaca vulgaris</name>
    <dbReference type="NCBI Taxonomy" id="36596"/>
    <lineage>
        <taxon>Eukaryota</taxon>
        <taxon>Viridiplantae</taxon>
        <taxon>Streptophyta</taxon>
        <taxon>Embryophyta</taxon>
        <taxon>Tracheophyta</taxon>
        <taxon>Spermatophyta</taxon>
        <taxon>Magnoliopsida</taxon>
        <taxon>eudicotyledons</taxon>
        <taxon>Gunneridae</taxon>
        <taxon>Pentapetalae</taxon>
        <taxon>rosids</taxon>
        <taxon>fabids</taxon>
        <taxon>Rosales</taxon>
        <taxon>Rosaceae</taxon>
        <taxon>Amygdaloideae</taxon>
        <taxon>Amygdaleae</taxon>
        <taxon>Prunus</taxon>
    </lineage>
</organism>
<dbReference type="AlphaFoldDB" id="A0A6J5YBG4"/>
<evidence type="ECO:0000313" key="1">
    <source>
        <dbReference type="EMBL" id="CAB4321713.1"/>
    </source>
</evidence>
<dbReference type="OrthoDB" id="1000646at2759"/>
<evidence type="ECO:0000313" key="2">
    <source>
        <dbReference type="Proteomes" id="UP000507245"/>
    </source>
</evidence>
<keyword evidence="2" id="KW-1185">Reference proteome</keyword>
<dbReference type="Proteomes" id="UP000507245">
    <property type="component" value="Unassembled WGS sequence"/>
</dbReference>
<dbReference type="EMBL" id="CAEKKB010000008">
    <property type="protein sequence ID" value="CAB4321713.1"/>
    <property type="molecule type" value="Genomic_DNA"/>
</dbReference>
<gene>
    <name evidence="1" type="ORF">ORAREDHAP_LOCUS50954</name>
</gene>
<reference evidence="2" key="1">
    <citation type="journal article" date="2020" name="Genome Biol.">
        <title>Gamete binning: chromosome-level and haplotype-resolved genome assembly enabled by high-throughput single-cell sequencing of gamete genomes.</title>
        <authorList>
            <person name="Campoy J.A."/>
            <person name="Sun H."/>
            <person name="Goel M."/>
            <person name="Jiao W.-B."/>
            <person name="Folz-Donahue K."/>
            <person name="Wang N."/>
            <person name="Rubio M."/>
            <person name="Liu C."/>
            <person name="Kukat C."/>
            <person name="Ruiz D."/>
            <person name="Huettel B."/>
            <person name="Schneeberger K."/>
        </authorList>
    </citation>
    <scope>NUCLEOTIDE SEQUENCE [LARGE SCALE GENOMIC DNA]</scope>
    <source>
        <strain evidence="2">cv. Rojo Pasion</strain>
    </source>
</reference>
<proteinExistence type="predicted"/>
<name>A0A6J5YBG4_PRUAR</name>
<accession>A0A6J5YBG4</accession>
<sequence length="186" mass="20566">MVSSSSHDDLWLPSFSNAVTVRLDRNKLHVLGLVIHAHWAKATTTILAYRRDRHRCIATFSPPPDPSIPPSNTLSTPATSLVSASIPHSMVTRAKDGIHKPNPHYAHHALLADSTNALVEPTSFSQANTQVEWRRAMADEFNTFQSIGMWVLVPPTSHMNILPNKWVFRIKCNSEVDSTLQSPSGG</sequence>
<protein>
    <recommendedName>
        <fullName evidence="3">Reverse transcriptase Ty1/copia-type domain-containing protein</fullName>
    </recommendedName>
</protein>
<evidence type="ECO:0008006" key="3">
    <source>
        <dbReference type="Google" id="ProtNLM"/>
    </source>
</evidence>